<dbReference type="Pfam" id="PF00888">
    <property type="entry name" value="Cullin"/>
    <property type="match status" value="2"/>
</dbReference>
<proteinExistence type="inferred from homology"/>
<evidence type="ECO:0000313" key="6">
    <source>
        <dbReference type="EMBL" id="KAL1529422.1"/>
    </source>
</evidence>
<organism evidence="6 7">
    <name type="scientific">Prymnesium parvum</name>
    <name type="common">Toxic golden alga</name>
    <dbReference type="NCBI Taxonomy" id="97485"/>
    <lineage>
        <taxon>Eukaryota</taxon>
        <taxon>Haptista</taxon>
        <taxon>Haptophyta</taxon>
        <taxon>Prymnesiophyceae</taxon>
        <taxon>Prymnesiales</taxon>
        <taxon>Prymnesiaceae</taxon>
        <taxon>Prymnesium</taxon>
    </lineage>
</organism>
<gene>
    <name evidence="6" type="ORF">AB1Y20_000371</name>
</gene>
<dbReference type="Gene3D" id="1.20.1310.10">
    <property type="entry name" value="Cullin Repeats"/>
    <property type="match status" value="3"/>
</dbReference>
<evidence type="ECO:0000259" key="5">
    <source>
        <dbReference type="PROSITE" id="PS50069"/>
    </source>
</evidence>
<dbReference type="InterPro" id="IPR036388">
    <property type="entry name" value="WH-like_DNA-bd_sf"/>
</dbReference>
<evidence type="ECO:0000256" key="1">
    <source>
        <dbReference type="ARBA" id="ARBA00006019"/>
    </source>
</evidence>
<evidence type="ECO:0000256" key="3">
    <source>
        <dbReference type="RuleBase" id="RU003829"/>
    </source>
</evidence>
<dbReference type="InterPro" id="IPR019559">
    <property type="entry name" value="Cullin_neddylation_domain"/>
</dbReference>
<dbReference type="SMART" id="SM00182">
    <property type="entry name" value="CULLIN"/>
    <property type="match status" value="1"/>
</dbReference>
<comment type="similarity">
    <text evidence="1 2 3">Belongs to the cullin family.</text>
</comment>
<sequence>MEAAWPELSSGVQLVLSGSLLPQWRWLRIRTLVHQCCCTTERTAPHQLYSSLRDLFSAHSQSVARRLSQSPGGVDLLQLYSHEWTQFQEALRTIHDLFSPLNRTWAHSHSRHGVSPLPGVFDSTTLGLVTWRQKLVDPLEHAFLHAMLDLLDAWRQGEGGGAPARRLLRESVGGWFALGRASELPATPPPVKPFAPRRHAPRGDLIELGGDDGTSSESDGEGRAAGKPPSLGGRNSLYERLEVSLVERSERFHAARGEAALAACARAEEGQRGVLSYLDWVGEALQLETECAEIFPEARTREAMRAALLEALLHAHRAQIEAHIKPLLLADRETLLRKLYLQLHRLDALPLLEVALHRYILSIADDALDTFRRATPRASLPATDEASSLRVASFVSAALSVVDKFRATVRDAFAAHRGCEAVLHRACRSFLNAPADNTAEQLALYCSSQLLPPAHASIVAGQRAEREEKLARALQLLEFLDDQDHFVAAYRKLLGDRLLEGTSFSLALESFALSRISALVALERTSTLRRMLMDAKASAHIHRSAASHGGERSCGPAARSSPDVRVLVLTAGAWPLITPSIRAPYPLTELHENFERRYLSSHESRRARLCWAPHCSEGELITTYLPKKYTLQLSGLQLCLLLCFNAAPSRTCAQLREALLPDEEQAKPLLSALARLVAAGLLKMDSGVDASSRKPPVELLAAEERGEASSCSSEEAAVEFWCGEDFAFSLDAAWTHEDDVVCLNGTARIPWPRRDLKSETTPQRAKRNVAEDEKVLIDAAVVRVLKAQGKLAYADLLSEIKVVLAPRVRPQVAQVQASLGRLIEIEYIARDEHAHDIFVYIP</sequence>
<dbReference type="Pfam" id="PF10557">
    <property type="entry name" value="Cullin_Nedd8"/>
    <property type="match status" value="1"/>
</dbReference>
<dbReference type="InterPro" id="IPR016159">
    <property type="entry name" value="Cullin_repeat-like_dom_sf"/>
</dbReference>
<dbReference type="Pfam" id="PF26557">
    <property type="entry name" value="Cullin_AB"/>
    <property type="match status" value="1"/>
</dbReference>
<dbReference type="Gene3D" id="1.10.10.10">
    <property type="entry name" value="Winged helix-like DNA-binding domain superfamily/Winged helix DNA-binding domain"/>
    <property type="match status" value="1"/>
</dbReference>
<evidence type="ECO:0000256" key="2">
    <source>
        <dbReference type="PROSITE-ProRule" id="PRU00330"/>
    </source>
</evidence>
<dbReference type="PANTHER" id="PTHR11932">
    <property type="entry name" value="CULLIN"/>
    <property type="match status" value="1"/>
</dbReference>
<comment type="caution">
    <text evidence="6">The sequence shown here is derived from an EMBL/GenBank/DDBJ whole genome shotgun (WGS) entry which is preliminary data.</text>
</comment>
<evidence type="ECO:0000256" key="4">
    <source>
        <dbReference type="SAM" id="MobiDB-lite"/>
    </source>
</evidence>
<dbReference type="SUPFAM" id="SSF46785">
    <property type="entry name" value="Winged helix' DNA-binding domain"/>
    <property type="match status" value="1"/>
</dbReference>
<dbReference type="SMART" id="SM00884">
    <property type="entry name" value="Cullin_Nedd8"/>
    <property type="match status" value="1"/>
</dbReference>
<dbReference type="GO" id="GO:0031625">
    <property type="term" value="F:ubiquitin protein ligase binding"/>
    <property type="evidence" value="ECO:0007669"/>
    <property type="project" value="InterPro"/>
</dbReference>
<evidence type="ECO:0000313" key="7">
    <source>
        <dbReference type="Proteomes" id="UP001515480"/>
    </source>
</evidence>
<dbReference type="PROSITE" id="PS50069">
    <property type="entry name" value="CULLIN_2"/>
    <property type="match status" value="1"/>
</dbReference>
<dbReference type="InterPro" id="IPR059120">
    <property type="entry name" value="Cullin-like_AB"/>
</dbReference>
<dbReference type="EMBL" id="JBGBPQ010000001">
    <property type="protein sequence ID" value="KAL1529422.1"/>
    <property type="molecule type" value="Genomic_DNA"/>
</dbReference>
<dbReference type="GO" id="GO:0006511">
    <property type="term" value="P:ubiquitin-dependent protein catabolic process"/>
    <property type="evidence" value="ECO:0007669"/>
    <property type="project" value="InterPro"/>
</dbReference>
<dbReference type="AlphaFoldDB" id="A0AB34K7X5"/>
<dbReference type="SUPFAM" id="SSF75632">
    <property type="entry name" value="Cullin homology domain"/>
    <property type="match status" value="1"/>
</dbReference>
<dbReference type="InterPro" id="IPR045093">
    <property type="entry name" value="Cullin"/>
</dbReference>
<feature type="region of interest" description="Disordered" evidence="4">
    <location>
        <begin position="184"/>
        <end position="235"/>
    </location>
</feature>
<dbReference type="Proteomes" id="UP001515480">
    <property type="component" value="Unassembled WGS sequence"/>
</dbReference>
<feature type="domain" description="Cullin family profile" evidence="5">
    <location>
        <begin position="437"/>
        <end position="674"/>
    </location>
</feature>
<reference evidence="6 7" key="1">
    <citation type="journal article" date="2024" name="Science">
        <title>Giant polyketide synthase enzymes in the biosynthesis of giant marine polyether toxins.</title>
        <authorList>
            <person name="Fallon T.R."/>
            <person name="Shende V.V."/>
            <person name="Wierzbicki I.H."/>
            <person name="Pendleton A.L."/>
            <person name="Watervoot N.F."/>
            <person name="Auber R.P."/>
            <person name="Gonzalez D.J."/>
            <person name="Wisecaver J.H."/>
            <person name="Moore B.S."/>
        </authorList>
    </citation>
    <scope>NUCLEOTIDE SEQUENCE [LARGE SCALE GENOMIC DNA]</scope>
    <source>
        <strain evidence="6 7">12B1</strain>
    </source>
</reference>
<dbReference type="InterPro" id="IPR001373">
    <property type="entry name" value="Cullin_N"/>
</dbReference>
<accession>A0AB34K7X5</accession>
<dbReference type="SUPFAM" id="SSF74788">
    <property type="entry name" value="Cullin repeat-like"/>
    <property type="match status" value="1"/>
</dbReference>
<name>A0AB34K7X5_PRYPA</name>
<dbReference type="Gene3D" id="3.30.230.130">
    <property type="entry name" value="Cullin, Chain C, Domain 2"/>
    <property type="match status" value="1"/>
</dbReference>
<dbReference type="InterPro" id="IPR036390">
    <property type="entry name" value="WH_DNA-bd_sf"/>
</dbReference>
<dbReference type="InterPro" id="IPR016158">
    <property type="entry name" value="Cullin_homology"/>
</dbReference>
<protein>
    <recommendedName>
        <fullName evidence="5">Cullin family profile domain-containing protein</fullName>
    </recommendedName>
</protein>
<keyword evidence="7" id="KW-1185">Reference proteome</keyword>
<dbReference type="InterPro" id="IPR036317">
    <property type="entry name" value="Cullin_homology_sf"/>
</dbReference>